<dbReference type="AlphaFoldDB" id="A0A2K8KX30"/>
<name>A0A2K8KX30_MARES</name>
<dbReference type="EMBL" id="CP018799">
    <property type="protein sequence ID" value="ATX79480.1"/>
    <property type="molecule type" value="Genomic_DNA"/>
</dbReference>
<feature type="domain" description="Mg chelatase-related protein C-terminal" evidence="1">
    <location>
        <begin position="5"/>
        <end position="44"/>
    </location>
</feature>
<accession>A0A2K8KX30</accession>
<dbReference type="Proteomes" id="UP000231701">
    <property type="component" value="Chromosome"/>
</dbReference>
<sequence length="52" mass="5823">MWVVHFALSAHSYHRILKVARTIADLTESEGVNATHVAEALQYRGEDLLNTS</sequence>
<dbReference type="KEGG" id="maes:Ga0123461_1061"/>
<reference evidence="2 3" key="1">
    <citation type="submission" date="2016-12" db="EMBL/GenBank/DDBJ databases">
        <title>Isolation and genomic insights into novel planktonic Zetaproteobacteria from stratified waters of the Chesapeake Bay.</title>
        <authorList>
            <person name="McAllister S.M."/>
            <person name="Kato S."/>
            <person name="Chan C.S."/>
            <person name="Chiu B.K."/>
            <person name="Field E.K."/>
        </authorList>
    </citation>
    <scope>NUCLEOTIDE SEQUENCE [LARGE SCALE GENOMIC DNA]</scope>
    <source>
        <strain evidence="2 3">CP-5</strain>
    </source>
</reference>
<proteinExistence type="predicted"/>
<evidence type="ECO:0000313" key="3">
    <source>
        <dbReference type="Proteomes" id="UP000231701"/>
    </source>
</evidence>
<dbReference type="OrthoDB" id="9813147at2"/>
<dbReference type="Gene3D" id="3.40.50.300">
    <property type="entry name" value="P-loop containing nucleotide triphosphate hydrolases"/>
    <property type="match status" value="1"/>
</dbReference>
<organism evidence="2 3">
    <name type="scientific">Mariprofundus aestuarium</name>
    <dbReference type="NCBI Taxonomy" id="1921086"/>
    <lineage>
        <taxon>Bacteria</taxon>
        <taxon>Pseudomonadati</taxon>
        <taxon>Pseudomonadota</taxon>
        <taxon>Candidatius Mariprofundia</taxon>
        <taxon>Mariprofundales</taxon>
        <taxon>Mariprofundaceae</taxon>
        <taxon>Mariprofundus</taxon>
    </lineage>
</organism>
<dbReference type="InterPro" id="IPR027417">
    <property type="entry name" value="P-loop_NTPase"/>
</dbReference>
<protein>
    <submittedName>
        <fullName evidence="2">Magnesium chelatase family protein</fullName>
    </submittedName>
</protein>
<evidence type="ECO:0000313" key="2">
    <source>
        <dbReference type="EMBL" id="ATX79480.1"/>
    </source>
</evidence>
<keyword evidence="3" id="KW-1185">Reference proteome</keyword>
<dbReference type="RefSeq" id="WP_100277367.1">
    <property type="nucleotide sequence ID" value="NZ_CP018799.1"/>
</dbReference>
<gene>
    <name evidence="2" type="ORF">Ga0123461_1061</name>
</gene>
<dbReference type="Pfam" id="PF13335">
    <property type="entry name" value="Mg_chelatase_C"/>
    <property type="match status" value="1"/>
</dbReference>
<evidence type="ECO:0000259" key="1">
    <source>
        <dbReference type="Pfam" id="PF13335"/>
    </source>
</evidence>
<dbReference type="InterPro" id="IPR025158">
    <property type="entry name" value="Mg_chelat-rel_C"/>
</dbReference>